<evidence type="ECO:0000313" key="11">
    <source>
        <dbReference type="EMBL" id="PZA17027.1"/>
    </source>
</evidence>
<evidence type="ECO:0000256" key="6">
    <source>
        <dbReference type="ARBA" id="ARBA00022840"/>
    </source>
</evidence>
<dbReference type="GO" id="GO:0005524">
    <property type="term" value="F:ATP binding"/>
    <property type="evidence" value="ECO:0007669"/>
    <property type="project" value="UniProtKB-UniRule"/>
</dbReference>
<evidence type="ECO:0000256" key="2">
    <source>
        <dbReference type="ARBA" id="ARBA00022527"/>
    </source>
</evidence>
<dbReference type="InterPro" id="IPR011009">
    <property type="entry name" value="Kinase-like_dom_sf"/>
</dbReference>
<dbReference type="EC" id="2.7.11.1" evidence="1"/>
<dbReference type="SMART" id="SM00220">
    <property type="entry name" value="S_TKc"/>
    <property type="match status" value="1"/>
</dbReference>
<feature type="region of interest" description="Disordered" evidence="8">
    <location>
        <begin position="478"/>
        <end position="524"/>
    </location>
</feature>
<dbReference type="GO" id="GO:0004674">
    <property type="term" value="F:protein serine/threonine kinase activity"/>
    <property type="evidence" value="ECO:0007669"/>
    <property type="project" value="UniProtKB-KW"/>
</dbReference>
<feature type="compositionally biased region" description="Low complexity" evidence="8">
    <location>
        <begin position="478"/>
        <end position="489"/>
    </location>
</feature>
<dbReference type="AlphaFoldDB" id="A0A323UX32"/>
<feature type="compositionally biased region" description="Low complexity" evidence="8">
    <location>
        <begin position="551"/>
        <end position="568"/>
    </location>
</feature>
<feature type="compositionally biased region" description="Low complexity" evidence="8">
    <location>
        <begin position="580"/>
        <end position="594"/>
    </location>
</feature>
<proteinExistence type="predicted"/>
<dbReference type="SUPFAM" id="SSF56112">
    <property type="entry name" value="Protein kinase-like (PK-like)"/>
    <property type="match status" value="1"/>
</dbReference>
<evidence type="ECO:0000256" key="5">
    <source>
        <dbReference type="ARBA" id="ARBA00022777"/>
    </source>
</evidence>
<dbReference type="InterPro" id="IPR017441">
    <property type="entry name" value="Protein_kinase_ATP_BS"/>
</dbReference>
<dbReference type="PANTHER" id="PTHR43289">
    <property type="entry name" value="MITOGEN-ACTIVATED PROTEIN KINASE KINASE KINASE 20-RELATED"/>
    <property type="match status" value="1"/>
</dbReference>
<dbReference type="InterPro" id="IPR008271">
    <property type="entry name" value="Ser/Thr_kinase_AS"/>
</dbReference>
<feature type="region of interest" description="Disordered" evidence="8">
    <location>
        <begin position="538"/>
        <end position="594"/>
    </location>
</feature>
<keyword evidence="5" id="KW-0418">Kinase</keyword>
<feature type="transmembrane region" description="Helical" evidence="9">
    <location>
        <begin position="438"/>
        <end position="456"/>
    </location>
</feature>
<keyword evidence="6 7" id="KW-0067">ATP-binding</keyword>
<dbReference type="Pfam" id="PF00069">
    <property type="entry name" value="Pkinase"/>
    <property type="match status" value="1"/>
</dbReference>
<dbReference type="PROSITE" id="PS00107">
    <property type="entry name" value="PROTEIN_KINASE_ATP"/>
    <property type="match status" value="1"/>
</dbReference>
<evidence type="ECO:0000256" key="8">
    <source>
        <dbReference type="SAM" id="MobiDB-lite"/>
    </source>
</evidence>
<name>A0A323UX32_9RHOO</name>
<keyword evidence="9" id="KW-1133">Transmembrane helix</keyword>
<evidence type="ECO:0000256" key="9">
    <source>
        <dbReference type="SAM" id="Phobius"/>
    </source>
</evidence>
<evidence type="ECO:0000256" key="1">
    <source>
        <dbReference type="ARBA" id="ARBA00012513"/>
    </source>
</evidence>
<protein>
    <recommendedName>
        <fullName evidence="1">non-specific serine/threonine protein kinase</fullName>
        <ecNumber evidence="1">2.7.11.1</ecNumber>
    </recommendedName>
</protein>
<keyword evidence="2" id="KW-0723">Serine/threonine-protein kinase</keyword>
<dbReference type="Gene3D" id="3.30.200.20">
    <property type="entry name" value="Phosphorylase Kinase, domain 1"/>
    <property type="match status" value="1"/>
</dbReference>
<keyword evidence="3" id="KW-0808">Transferase</keyword>
<sequence>MWACRDGASLRGRSCGRKSVLHRHLRDGGALLLQPIVHGFTLSFGPFFMQSTSRCADHFLLASRSCFTHLIAPEYAGPGRYATDMKEVIGNFRILGKIGEGGMGTVFHGRDLMLERDVAIKSLRPELASNDEIVERFRIEAIALARLQHHNIANVFSFFAEDGQYYMVMEYVDGESLGQLTARRGALPWREAAGLIVQALRGLEHAHRAGVIHRDIKPANMMVSRDGTLKLMDFGIARIIEKAGLTRTGYVVGTLQYVSPEQVRCHDLDERSDLYSMAIVLYQLLTGRVPFDHGSEFELMRAHLEQLPEPPSQFIDGLPPELEAIVLRAMHKDPAQRTPNALTFRRELEQLLDVEAGFASDREEATVIRPRPDIMPATVGASAMPSSTVAPSPASVTVAPAFGPSVAADTTASVQHTPSTTTGVVPGIVEGVGMRPRWTLIAAALLVLAIGAAYLGGRTVGALKSSAVPEAQVPVSAPPAAAAPGIASPQTEDHAASQPTPDLAIAPSVVPSAGGSDPRSGALPASDVALPVVVAPAAPDTAEPAPPPLQRAPAARQTAQATPTTADKAPLRRSPPPEPSATAEARAAAPARSSNCARIIQQLSLGEDLSEADRSYLRSHCGN</sequence>
<accession>A0A323UX32</accession>
<feature type="binding site" evidence="7">
    <location>
        <position position="121"/>
    </location>
    <ligand>
        <name>ATP</name>
        <dbReference type="ChEBI" id="CHEBI:30616"/>
    </ligand>
</feature>
<evidence type="ECO:0000313" key="12">
    <source>
        <dbReference type="Proteomes" id="UP000248259"/>
    </source>
</evidence>
<dbReference type="Proteomes" id="UP000248259">
    <property type="component" value="Unassembled WGS sequence"/>
</dbReference>
<gene>
    <name evidence="11" type="ORF">DNK49_07210</name>
</gene>
<keyword evidence="4 7" id="KW-0547">Nucleotide-binding</keyword>
<dbReference type="PROSITE" id="PS50011">
    <property type="entry name" value="PROTEIN_KINASE_DOM"/>
    <property type="match status" value="1"/>
</dbReference>
<keyword evidence="9" id="KW-0812">Transmembrane</keyword>
<dbReference type="PANTHER" id="PTHR43289:SF6">
    <property type="entry name" value="SERINE_THREONINE-PROTEIN KINASE NEKL-3"/>
    <property type="match status" value="1"/>
</dbReference>
<dbReference type="FunFam" id="1.10.510.10:FF:000021">
    <property type="entry name" value="Serine/threonine protein kinase"/>
    <property type="match status" value="1"/>
</dbReference>
<dbReference type="CDD" id="cd14014">
    <property type="entry name" value="STKc_PknB_like"/>
    <property type="match status" value="1"/>
</dbReference>
<dbReference type="InterPro" id="IPR000719">
    <property type="entry name" value="Prot_kinase_dom"/>
</dbReference>
<feature type="domain" description="Protein kinase" evidence="10">
    <location>
        <begin position="92"/>
        <end position="352"/>
    </location>
</feature>
<dbReference type="OrthoDB" id="9791419at2"/>
<evidence type="ECO:0000259" key="10">
    <source>
        <dbReference type="PROSITE" id="PS50011"/>
    </source>
</evidence>
<dbReference type="PROSITE" id="PS00108">
    <property type="entry name" value="PROTEIN_KINASE_ST"/>
    <property type="match status" value="1"/>
</dbReference>
<dbReference type="Gene3D" id="1.10.510.10">
    <property type="entry name" value="Transferase(Phosphotransferase) domain 1"/>
    <property type="match status" value="1"/>
</dbReference>
<comment type="caution">
    <text evidence="11">The sequence shown here is derived from an EMBL/GenBank/DDBJ whole genome shotgun (WGS) entry which is preliminary data.</text>
</comment>
<dbReference type="EMBL" id="QKOE01000004">
    <property type="protein sequence ID" value="PZA17027.1"/>
    <property type="molecule type" value="Genomic_DNA"/>
</dbReference>
<evidence type="ECO:0000256" key="4">
    <source>
        <dbReference type="ARBA" id="ARBA00022741"/>
    </source>
</evidence>
<evidence type="ECO:0000256" key="7">
    <source>
        <dbReference type="PROSITE-ProRule" id="PRU10141"/>
    </source>
</evidence>
<reference evidence="11 12" key="1">
    <citation type="submission" date="2018-06" db="EMBL/GenBank/DDBJ databases">
        <title>Azoarcus communis strain SWub3 genome.</title>
        <authorList>
            <person name="Zorraquino Salvo V."/>
            <person name="Toubiana D."/>
            <person name="Blumwald E."/>
        </authorList>
    </citation>
    <scope>NUCLEOTIDE SEQUENCE [LARGE SCALE GENOMIC DNA]</scope>
    <source>
        <strain evidence="11 12">SWub3</strain>
    </source>
</reference>
<keyword evidence="9" id="KW-0472">Membrane</keyword>
<keyword evidence="12" id="KW-1185">Reference proteome</keyword>
<organism evidence="11 12">
    <name type="scientific">Parazoarcus communis SWub3 = DSM 12120</name>
    <dbReference type="NCBI Taxonomy" id="1121029"/>
    <lineage>
        <taxon>Bacteria</taxon>
        <taxon>Pseudomonadati</taxon>
        <taxon>Pseudomonadota</taxon>
        <taxon>Betaproteobacteria</taxon>
        <taxon>Rhodocyclales</taxon>
        <taxon>Zoogloeaceae</taxon>
        <taxon>Parazoarcus</taxon>
    </lineage>
</organism>
<evidence type="ECO:0000256" key="3">
    <source>
        <dbReference type="ARBA" id="ARBA00022679"/>
    </source>
</evidence>